<dbReference type="EC" id="2.7.11.1" evidence="3"/>
<dbReference type="PROSITE" id="PS50006">
    <property type="entry name" value="FHA_DOMAIN"/>
    <property type="match status" value="1"/>
</dbReference>
<comment type="subcellular location">
    <subcellularLocation>
        <location evidence="1">Preautophagosomal structure membrane</location>
        <topology evidence="1">Peripheral membrane protein</topology>
    </subcellularLocation>
</comment>
<evidence type="ECO:0000256" key="11">
    <source>
        <dbReference type="ARBA" id="ARBA00048679"/>
    </source>
</evidence>
<feature type="region of interest" description="Disordered" evidence="13">
    <location>
        <begin position="577"/>
        <end position="597"/>
    </location>
</feature>
<dbReference type="OrthoDB" id="10252171at2759"/>
<dbReference type="PROSITE" id="PS50011">
    <property type="entry name" value="PROTEIN_KINASE_DOM"/>
    <property type="match status" value="1"/>
</dbReference>
<dbReference type="Gene3D" id="1.10.510.10">
    <property type="entry name" value="Transferase(Phosphotransferase) domain 1"/>
    <property type="match status" value="1"/>
</dbReference>
<keyword evidence="8 12" id="KW-0067">ATP-binding</keyword>
<evidence type="ECO:0000313" key="18">
    <source>
        <dbReference type="Proteomes" id="UP000800094"/>
    </source>
</evidence>
<evidence type="ECO:0000259" key="15">
    <source>
        <dbReference type="PROSITE" id="PS50011"/>
    </source>
</evidence>
<evidence type="ECO:0000256" key="4">
    <source>
        <dbReference type="ARBA" id="ARBA00022527"/>
    </source>
</evidence>
<evidence type="ECO:0000256" key="5">
    <source>
        <dbReference type="ARBA" id="ARBA00022679"/>
    </source>
</evidence>
<evidence type="ECO:0000256" key="3">
    <source>
        <dbReference type="ARBA" id="ARBA00012513"/>
    </source>
</evidence>
<dbReference type="InterPro" id="IPR000719">
    <property type="entry name" value="Prot_kinase_dom"/>
</dbReference>
<comment type="catalytic activity">
    <reaction evidence="10">
        <text>L-threonyl-[protein] + ATP = O-phospho-L-threonyl-[protein] + ADP + H(+)</text>
        <dbReference type="Rhea" id="RHEA:46608"/>
        <dbReference type="Rhea" id="RHEA-COMP:11060"/>
        <dbReference type="Rhea" id="RHEA-COMP:11605"/>
        <dbReference type="ChEBI" id="CHEBI:15378"/>
        <dbReference type="ChEBI" id="CHEBI:30013"/>
        <dbReference type="ChEBI" id="CHEBI:30616"/>
        <dbReference type="ChEBI" id="CHEBI:61977"/>
        <dbReference type="ChEBI" id="CHEBI:456216"/>
        <dbReference type="EC" id="2.7.11.1"/>
    </reaction>
</comment>
<evidence type="ECO:0000259" key="16">
    <source>
        <dbReference type="PROSITE" id="PS51299"/>
    </source>
</evidence>
<keyword evidence="7" id="KW-0418">Kinase</keyword>
<dbReference type="InterPro" id="IPR036887">
    <property type="entry name" value="HTH_APSES_sf"/>
</dbReference>
<dbReference type="PANTHER" id="PTHR24348">
    <property type="entry name" value="SERINE/THREONINE-PROTEIN KINASE UNC-51-RELATED"/>
    <property type="match status" value="1"/>
</dbReference>
<comment type="catalytic activity">
    <reaction evidence="11">
        <text>L-seryl-[protein] + ATP = O-phospho-L-seryl-[protein] + ADP + H(+)</text>
        <dbReference type="Rhea" id="RHEA:17989"/>
        <dbReference type="Rhea" id="RHEA-COMP:9863"/>
        <dbReference type="Rhea" id="RHEA-COMP:11604"/>
        <dbReference type="ChEBI" id="CHEBI:15378"/>
        <dbReference type="ChEBI" id="CHEBI:29999"/>
        <dbReference type="ChEBI" id="CHEBI:30616"/>
        <dbReference type="ChEBI" id="CHEBI:83421"/>
        <dbReference type="ChEBI" id="CHEBI:456216"/>
        <dbReference type="EC" id="2.7.11.1"/>
    </reaction>
</comment>
<keyword evidence="6 12" id="KW-0547">Nucleotide-binding</keyword>
<evidence type="ECO:0000256" key="12">
    <source>
        <dbReference type="PROSITE-ProRule" id="PRU10141"/>
    </source>
</evidence>
<name>A0A6A6HUS0_9PLEO</name>
<accession>A0A6A6HUS0</accession>
<evidence type="ECO:0000256" key="1">
    <source>
        <dbReference type="ARBA" id="ARBA00004623"/>
    </source>
</evidence>
<dbReference type="Gene3D" id="3.10.260.10">
    <property type="entry name" value="Transcription regulator HTH, APSES-type DNA-binding domain"/>
    <property type="match status" value="2"/>
</dbReference>
<evidence type="ECO:0000256" key="2">
    <source>
        <dbReference type="ARBA" id="ARBA00005575"/>
    </source>
</evidence>
<dbReference type="RefSeq" id="XP_033676939.1">
    <property type="nucleotide sequence ID" value="XM_033834113.1"/>
</dbReference>
<keyword evidence="18" id="KW-1185">Reference proteome</keyword>
<dbReference type="PANTHER" id="PTHR24348:SF22">
    <property type="entry name" value="NON-SPECIFIC SERINE_THREONINE PROTEIN KINASE"/>
    <property type="match status" value="1"/>
</dbReference>
<proteinExistence type="inferred from homology"/>
<evidence type="ECO:0000256" key="7">
    <source>
        <dbReference type="ARBA" id="ARBA00022777"/>
    </source>
</evidence>
<feature type="binding site" evidence="12">
    <location>
        <position position="296"/>
    </location>
    <ligand>
        <name>ATP</name>
        <dbReference type="ChEBI" id="CHEBI:30616"/>
    </ligand>
</feature>
<sequence>MKDDANVIFTLRAISDYAKEAFRHAHNERYYIPPPHLEVTPAASRESSVATNIGHGGGEEDGDGPETWNTESKGNDRQDFGQQLRFTFDQRPRNIERGFVFGSNPKTCDVFIGVSKDGVSSSHFRITFDDQKRLVLIDSSALGTAVSYGGQARDEKRKNPQDRQLKRPRDKSNDFPWILFPGSDDKRVIIGESIQSFPDAPIIEFLVEVVDPDDKSCPQQYTDMRDAYLEEMRTAIPFGLNIDSHPTTAGQTESHSPRKRSKQRPIWIDREEIGSGEFGTVYRAVDVSTGVIYAAKTFLRNGKGHRERWDREVALLRNVSHHHIVKFVDHDAERKYPRLIMEYLPLGNLEEQNRISRITEWETVTLLCQGLDALDYLHSRKTVHRDLKPANILVQRREPANFCIKIADFGLAKHGSFLETVCGTQLYAAPEIWWNHPYTDKIDIWSLGVLVFQYAYGLPEFPTVNGRPETKHWYPELIGAIHDWDPDELLDFLSSSMLRMDPCERLSASECLRESAKLREAITPVQDLEMDPGTPTEPMSSSAIMRAFQAAGSWGSQAVAAQEAETQIDLPALSLLKSGWQPPTDRGDEERAAEDVGTQLDFPTLRTLKSGWRPEEYPATLTQIWDLAPGGDHGSEEGSQQRVESSVEKDSQIRHSKRQRIEQPGDRPLLNYGQTPWRQYQDQVLIEHLASGCIQMVLEGKAVSMRKSDWWLNATQLITLAGKTKKERDRIMATLKQHTKVEVSESRPQQSWISYSDGRLLCQFLVLTDTLLPLLDYGLKQGASLDDKPNFLEPEFLGIKAGETTVYIRRKDLWVNATHIVKAGGFHRRREIPKIRERETYDYVRAGGAAGTYVSPSIGLQLCEEYGLNELQSVLRQVLEEHGYQRGDPSQPAVTAPRPTMRKTGDVELLHSTIQKPEAGSSTDQRLSRAKTSSNLCVADTAKHSQVSCFTETENASFLPPIKGSLMQPIQPKLCPSSDQLYRHT</sequence>
<dbReference type="Proteomes" id="UP000800094">
    <property type="component" value="Unassembled WGS sequence"/>
</dbReference>
<dbReference type="GeneID" id="54587443"/>
<dbReference type="GO" id="GO:0005524">
    <property type="term" value="F:ATP binding"/>
    <property type="evidence" value="ECO:0007669"/>
    <property type="project" value="UniProtKB-UniRule"/>
</dbReference>
<dbReference type="AlphaFoldDB" id="A0A6A6HUS0"/>
<dbReference type="InterPro" id="IPR000253">
    <property type="entry name" value="FHA_dom"/>
</dbReference>
<evidence type="ECO:0000256" key="6">
    <source>
        <dbReference type="ARBA" id="ARBA00022741"/>
    </source>
</evidence>
<dbReference type="SMART" id="SM00220">
    <property type="entry name" value="S_TKc"/>
    <property type="match status" value="1"/>
</dbReference>
<dbReference type="Pfam" id="PF00069">
    <property type="entry name" value="Pkinase"/>
    <property type="match status" value="1"/>
</dbReference>
<keyword evidence="4" id="KW-0723">Serine/threonine-protein kinase</keyword>
<organism evidence="17 18">
    <name type="scientific">Trematosphaeria pertusa</name>
    <dbReference type="NCBI Taxonomy" id="390896"/>
    <lineage>
        <taxon>Eukaryota</taxon>
        <taxon>Fungi</taxon>
        <taxon>Dikarya</taxon>
        <taxon>Ascomycota</taxon>
        <taxon>Pezizomycotina</taxon>
        <taxon>Dothideomycetes</taxon>
        <taxon>Pleosporomycetidae</taxon>
        <taxon>Pleosporales</taxon>
        <taxon>Massarineae</taxon>
        <taxon>Trematosphaeriaceae</taxon>
        <taxon>Trematosphaeria</taxon>
    </lineage>
</organism>
<reference evidence="17" key="1">
    <citation type="journal article" date="2020" name="Stud. Mycol.">
        <title>101 Dothideomycetes genomes: a test case for predicting lifestyles and emergence of pathogens.</title>
        <authorList>
            <person name="Haridas S."/>
            <person name="Albert R."/>
            <person name="Binder M."/>
            <person name="Bloem J."/>
            <person name="Labutti K."/>
            <person name="Salamov A."/>
            <person name="Andreopoulos B."/>
            <person name="Baker S."/>
            <person name="Barry K."/>
            <person name="Bills G."/>
            <person name="Bluhm B."/>
            <person name="Cannon C."/>
            <person name="Castanera R."/>
            <person name="Culley D."/>
            <person name="Daum C."/>
            <person name="Ezra D."/>
            <person name="Gonzalez J."/>
            <person name="Henrissat B."/>
            <person name="Kuo A."/>
            <person name="Liang C."/>
            <person name="Lipzen A."/>
            <person name="Lutzoni F."/>
            <person name="Magnuson J."/>
            <person name="Mondo S."/>
            <person name="Nolan M."/>
            <person name="Ohm R."/>
            <person name="Pangilinan J."/>
            <person name="Park H.-J."/>
            <person name="Ramirez L."/>
            <person name="Alfaro M."/>
            <person name="Sun H."/>
            <person name="Tritt A."/>
            <person name="Yoshinaga Y."/>
            <person name="Zwiers L.-H."/>
            <person name="Turgeon B."/>
            <person name="Goodwin S."/>
            <person name="Spatafora J."/>
            <person name="Crous P."/>
            <person name="Grigoriev I."/>
        </authorList>
    </citation>
    <scope>NUCLEOTIDE SEQUENCE</scope>
    <source>
        <strain evidence="17">CBS 122368</strain>
    </source>
</reference>
<evidence type="ECO:0000256" key="8">
    <source>
        <dbReference type="ARBA" id="ARBA00022840"/>
    </source>
</evidence>
<dbReference type="InterPro" id="IPR008984">
    <property type="entry name" value="SMAD_FHA_dom_sf"/>
</dbReference>
<evidence type="ECO:0000259" key="14">
    <source>
        <dbReference type="PROSITE" id="PS50006"/>
    </source>
</evidence>
<dbReference type="GO" id="GO:0004674">
    <property type="term" value="F:protein serine/threonine kinase activity"/>
    <property type="evidence" value="ECO:0007669"/>
    <property type="project" value="UniProtKB-KW"/>
</dbReference>
<feature type="region of interest" description="Disordered" evidence="13">
    <location>
        <begin position="240"/>
        <end position="264"/>
    </location>
</feature>
<evidence type="ECO:0000256" key="13">
    <source>
        <dbReference type="SAM" id="MobiDB-lite"/>
    </source>
</evidence>
<feature type="compositionally biased region" description="Basic and acidic residues" evidence="13">
    <location>
        <begin position="585"/>
        <end position="594"/>
    </location>
</feature>
<dbReference type="PROSITE" id="PS00107">
    <property type="entry name" value="PROTEIN_KINASE_ATP"/>
    <property type="match status" value="1"/>
</dbReference>
<evidence type="ECO:0000256" key="10">
    <source>
        <dbReference type="ARBA" id="ARBA00047899"/>
    </source>
</evidence>
<dbReference type="GO" id="GO:0010506">
    <property type="term" value="P:regulation of autophagy"/>
    <property type="evidence" value="ECO:0007669"/>
    <property type="project" value="InterPro"/>
</dbReference>
<feature type="compositionally biased region" description="Polar residues" evidence="13">
    <location>
        <begin position="244"/>
        <end position="254"/>
    </location>
</feature>
<keyword evidence="5" id="KW-0808">Transferase</keyword>
<feature type="domain" description="FHA" evidence="14">
    <location>
        <begin position="99"/>
        <end position="147"/>
    </location>
</feature>
<feature type="region of interest" description="Disordered" evidence="13">
    <location>
        <begin position="147"/>
        <end position="176"/>
    </location>
</feature>
<dbReference type="SUPFAM" id="SSF49879">
    <property type="entry name" value="SMAD/FHA domain"/>
    <property type="match status" value="1"/>
</dbReference>
<dbReference type="GO" id="GO:0005829">
    <property type="term" value="C:cytosol"/>
    <property type="evidence" value="ECO:0007669"/>
    <property type="project" value="TreeGrafter"/>
</dbReference>
<dbReference type="SUPFAM" id="SSF54616">
    <property type="entry name" value="DNA-binding domain of Mlu1-box binding protein MBP1"/>
    <property type="match status" value="2"/>
</dbReference>
<dbReference type="InterPro" id="IPR003163">
    <property type="entry name" value="Tscrpt_reg_HTH_APSES-type"/>
</dbReference>
<dbReference type="InterPro" id="IPR017441">
    <property type="entry name" value="Protein_kinase_ATP_BS"/>
</dbReference>
<feature type="region of interest" description="Disordered" evidence="13">
    <location>
        <begin position="625"/>
        <end position="673"/>
    </location>
</feature>
<feature type="domain" description="Protein kinase" evidence="15">
    <location>
        <begin position="267"/>
        <end position="518"/>
    </location>
</feature>
<dbReference type="GO" id="GO:0000045">
    <property type="term" value="P:autophagosome assembly"/>
    <property type="evidence" value="ECO:0007669"/>
    <property type="project" value="TreeGrafter"/>
</dbReference>
<comment type="similarity">
    <text evidence="2">Belongs to the protein kinase superfamily. CAMK Ser/Thr protein kinase family. CHEK2 subfamily.</text>
</comment>
<evidence type="ECO:0000256" key="9">
    <source>
        <dbReference type="ARBA" id="ARBA00030237"/>
    </source>
</evidence>
<protein>
    <recommendedName>
        <fullName evidence="3">non-specific serine/threonine protein kinase</fullName>
        <ecNumber evidence="3">2.7.11.1</ecNumber>
    </recommendedName>
    <alternativeName>
        <fullName evidence="9">Autophagy-related protein 1</fullName>
    </alternativeName>
</protein>
<feature type="compositionally biased region" description="Basic and acidic residues" evidence="13">
    <location>
        <begin position="152"/>
        <end position="173"/>
    </location>
</feature>
<feature type="compositionally biased region" description="Basic and acidic residues" evidence="13">
    <location>
        <begin position="645"/>
        <end position="665"/>
    </location>
</feature>
<feature type="region of interest" description="Disordered" evidence="13">
    <location>
        <begin position="46"/>
        <end position="76"/>
    </location>
</feature>
<dbReference type="PROSITE" id="PS51299">
    <property type="entry name" value="HTH_APSES"/>
    <property type="match status" value="1"/>
</dbReference>
<dbReference type="GO" id="GO:0034045">
    <property type="term" value="C:phagophore assembly site membrane"/>
    <property type="evidence" value="ECO:0007669"/>
    <property type="project" value="UniProtKB-SubCell"/>
</dbReference>
<feature type="domain" description="HTH APSES-type" evidence="16">
    <location>
        <begin position="680"/>
        <end position="789"/>
    </location>
</feature>
<dbReference type="EMBL" id="ML987209">
    <property type="protein sequence ID" value="KAF2241935.1"/>
    <property type="molecule type" value="Genomic_DNA"/>
</dbReference>
<dbReference type="Gene3D" id="2.60.200.20">
    <property type="match status" value="1"/>
</dbReference>
<gene>
    <name evidence="17" type="ORF">BU26DRAFT_571174</name>
</gene>
<dbReference type="SUPFAM" id="SSF56112">
    <property type="entry name" value="Protein kinase-like (PK-like)"/>
    <property type="match status" value="1"/>
</dbReference>
<dbReference type="InterPro" id="IPR045269">
    <property type="entry name" value="Atg1-like"/>
</dbReference>
<dbReference type="GO" id="GO:0003677">
    <property type="term" value="F:DNA binding"/>
    <property type="evidence" value="ECO:0007669"/>
    <property type="project" value="InterPro"/>
</dbReference>
<evidence type="ECO:0000313" key="17">
    <source>
        <dbReference type="EMBL" id="KAF2241935.1"/>
    </source>
</evidence>
<dbReference type="GO" id="GO:0005776">
    <property type="term" value="C:autophagosome"/>
    <property type="evidence" value="ECO:0007669"/>
    <property type="project" value="TreeGrafter"/>
</dbReference>
<dbReference type="InterPro" id="IPR011009">
    <property type="entry name" value="Kinase-like_dom_sf"/>
</dbReference>